<dbReference type="EMBL" id="HBIS01004660">
    <property type="protein sequence ID" value="CAE0610405.1"/>
    <property type="molecule type" value="Transcribed_RNA"/>
</dbReference>
<evidence type="ECO:0000256" key="15">
    <source>
        <dbReference type="ARBA" id="ARBA00061471"/>
    </source>
</evidence>
<dbReference type="InterPro" id="IPR036094">
    <property type="entry name" value="NadA_sf"/>
</dbReference>
<dbReference type="SUPFAM" id="SSF82649">
    <property type="entry name" value="SufE/NifU"/>
    <property type="match status" value="1"/>
</dbReference>
<evidence type="ECO:0000256" key="14">
    <source>
        <dbReference type="ARBA" id="ARBA00052166"/>
    </source>
</evidence>
<evidence type="ECO:0000256" key="9">
    <source>
        <dbReference type="ARBA" id="ARBA00022679"/>
    </source>
</evidence>
<keyword evidence="13" id="KW-0411">Iron-sulfur</keyword>
<dbReference type="PANTHER" id="PTHR30573">
    <property type="entry name" value="QUINOLINATE SYNTHETASE A"/>
    <property type="match status" value="1"/>
</dbReference>
<evidence type="ECO:0000256" key="5">
    <source>
        <dbReference type="ARBA" id="ARBA00022485"/>
    </source>
</evidence>
<feature type="domain" description="Fe-S metabolism associated" evidence="17">
    <location>
        <begin position="23"/>
        <end position="139"/>
    </location>
</feature>
<dbReference type="EC" id="2.5.1.72" evidence="4"/>
<comment type="subcellular location">
    <subcellularLocation>
        <location evidence="2">Plastid</location>
        <location evidence="2">Chloroplast</location>
    </subcellularLocation>
</comment>
<evidence type="ECO:0000313" key="18">
    <source>
        <dbReference type="EMBL" id="CAE0610405.1"/>
    </source>
</evidence>
<keyword evidence="11" id="KW-0809">Transit peptide</keyword>
<protein>
    <recommendedName>
        <fullName evidence="16">Quinolinate synthase, chloroplastic</fullName>
        <ecNumber evidence="4">2.5.1.72</ecNumber>
    </recommendedName>
</protein>
<evidence type="ECO:0000256" key="11">
    <source>
        <dbReference type="ARBA" id="ARBA00022946"/>
    </source>
</evidence>
<keyword evidence="9" id="KW-0808">Transferase</keyword>
<dbReference type="AlphaFoldDB" id="A0A7S3UDX7"/>
<keyword evidence="7" id="KW-0934">Plastid</keyword>
<dbReference type="GO" id="GO:0046872">
    <property type="term" value="F:metal ion binding"/>
    <property type="evidence" value="ECO:0007669"/>
    <property type="project" value="UniProtKB-KW"/>
</dbReference>
<dbReference type="FunFam" id="3.40.50.10800:FF:000006">
    <property type="entry name" value="Quinolinate synthase, chloroplastic"/>
    <property type="match status" value="1"/>
</dbReference>
<dbReference type="Gene3D" id="3.90.1010.10">
    <property type="match status" value="1"/>
</dbReference>
<evidence type="ECO:0000259" key="17">
    <source>
        <dbReference type="Pfam" id="PF02657"/>
    </source>
</evidence>
<evidence type="ECO:0000256" key="6">
    <source>
        <dbReference type="ARBA" id="ARBA00022528"/>
    </source>
</evidence>
<dbReference type="GO" id="GO:0051539">
    <property type="term" value="F:4 iron, 4 sulfur cluster binding"/>
    <property type="evidence" value="ECO:0007669"/>
    <property type="project" value="UniProtKB-KW"/>
</dbReference>
<gene>
    <name evidence="18" type="ORF">PSAL00342_LOCUS4240</name>
</gene>
<dbReference type="InterPro" id="IPR003808">
    <property type="entry name" value="Fe-S_metab-assoc_dom"/>
</dbReference>
<comment type="cofactor">
    <cofactor evidence="1">
        <name>[4Fe-4S] cluster</name>
        <dbReference type="ChEBI" id="CHEBI:49883"/>
    </cofactor>
</comment>
<comment type="similarity">
    <text evidence="15">Belongs to the quinolinate synthase family. Type 1 subfamily.</text>
</comment>
<evidence type="ECO:0000256" key="4">
    <source>
        <dbReference type="ARBA" id="ARBA00012669"/>
    </source>
</evidence>
<dbReference type="Pfam" id="PF02445">
    <property type="entry name" value="NadA"/>
    <property type="match status" value="1"/>
</dbReference>
<evidence type="ECO:0000256" key="12">
    <source>
        <dbReference type="ARBA" id="ARBA00023004"/>
    </source>
</evidence>
<organism evidence="18">
    <name type="scientific">Picocystis salinarum</name>
    <dbReference type="NCBI Taxonomy" id="88271"/>
    <lineage>
        <taxon>Eukaryota</taxon>
        <taxon>Viridiplantae</taxon>
        <taxon>Chlorophyta</taxon>
        <taxon>Picocystophyceae</taxon>
        <taxon>Picocystales</taxon>
        <taxon>Picocystaceae</taxon>
        <taxon>Picocystis</taxon>
    </lineage>
</organism>
<keyword evidence="5" id="KW-0004">4Fe-4S</keyword>
<dbReference type="Pfam" id="PF02657">
    <property type="entry name" value="SufE"/>
    <property type="match status" value="1"/>
</dbReference>
<dbReference type="GO" id="GO:0009507">
    <property type="term" value="C:chloroplast"/>
    <property type="evidence" value="ECO:0007669"/>
    <property type="project" value="UniProtKB-SubCell"/>
</dbReference>
<evidence type="ECO:0000256" key="16">
    <source>
        <dbReference type="ARBA" id="ARBA00073351"/>
    </source>
</evidence>
<dbReference type="SUPFAM" id="SSF142754">
    <property type="entry name" value="NadA-like"/>
    <property type="match status" value="1"/>
</dbReference>
<evidence type="ECO:0000256" key="10">
    <source>
        <dbReference type="ARBA" id="ARBA00022723"/>
    </source>
</evidence>
<dbReference type="UniPathway" id="UPA00253">
    <property type="reaction ID" value="UER00327"/>
</dbReference>
<dbReference type="FunFam" id="3.40.50.10800:FF:000008">
    <property type="entry name" value="Quinolinate synthase chloroplastic"/>
    <property type="match status" value="1"/>
</dbReference>
<name>A0A7S3UDX7_9CHLO</name>
<proteinExistence type="inferred from homology"/>
<evidence type="ECO:0000256" key="3">
    <source>
        <dbReference type="ARBA" id="ARBA00005065"/>
    </source>
</evidence>
<evidence type="ECO:0000256" key="2">
    <source>
        <dbReference type="ARBA" id="ARBA00004229"/>
    </source>
</evidence>
<keyword evidence="10" id="KW-0479">Metal-binding</keyword>
<sequence length="654" mass="71267">MRTCVLASKARPSGRETKIEGRKEVQESLQKLLERGAKKERWTEARRNAQNRVLGCTTRTWLEAKRCAHGNGVEFEVDSDSQLTRGVADVACEALRGKDALEVAHIDVRAFGRELGLSPAFLAPSHANGFQNLVNAMKKRAAVLHGRDEANGMDVPEAVRFPSLRITADDVEAEGSFAAVQAQYLRPDLEQVKNLVHVLREKRIGVVAHFYMDPQVQGVLSEAALEWPHICISDSLLMADKAVTMVEEGGCRSICVLGVDFMSENVRAILDEAGHKDVQVYRMASEAIGCSLAEAAESPSYDAYLTEASKTPNSVHVVYINTSLKTKARAQGLVPTITCTSSNVVQTVLTAYAQIPGVTVWYGPDTYMGANIKKLLTDLSEMDDAEIQELHPEHDRETIKSILPRFKYFKDGSCIVHDLFGGEVCETVRTYYRDTYLTAHFEVPGEMFILAMEAKQRGMGVVGSTQNILDFICNRLDEAIHNGETEETLRFVLGTESGMITSIVRHVQAKLKPVMASHPGLAVEVIFPVSTDAISRPEEPPEGLGAIPGTLLSEGCSLTGGCASCPYMKMNSLDALQFVCNEIPADGSLAPSLGPFLPKKYAEKSPVPGLTLAGAGCIPILHMRGFQRTKSLPSALVEDITTRNMTASASTPAR</sequence>
<keyword evidence="6" id="KW-0150">Chloroplast</keyword>
<comment type="pathway">
    <text evidence="3">Cofactor biosynthesis; NAD(+) biosynthesis; quinolinate from iminoaspartate: step 1/1.</text>
</comment>
<dbReference type="GO" id="GO:0008987">
    <property type="term" value="F:quinolinate synthetase A activity"/>
    <property type="evidence" value="ECO:0007669"/>
    <property type="project" value="InterPro"/>
</dbReference>
<evidence type="ECO:0000256" key="8">
    <source>
        <dbReference type="ARBA" id="ARBA00022642"/>
    </source>
</evidence>
<evidence type="ECO:0000256" key="1">
    <source>
        <dbReference type="ARBA" id="ARBA00001966"/>
    </source>
</evidence>
<dbReference type="PANTHER" id="PTHR30573:SF0">
    <property type="entry name" value="QUINOLINATE SYNTHASE, CHLOROPLASTIC"/>
    <property type="match status" value="1"/>
</dbReference>
<dbReference type="Gene3D" id="3.40.50.10800">
    <property type="entry name" value="NadA-like"/>
    <property type="match status" value="3"/>
</dbReference>
<evidence type="ECO:0000256" key="7">
    <source>
        <dbReference type="ARBA" id="ARBA00022640"/>
    </source>
</evidence>
<dbReference type="InterPro" id="IPR003473">
    <property type="entry name" value="NadA"/>
</dbReference>
<keyword evidence="12" id="KW-0408">Iron</keyword>
<reference evidence="18" key="1">
    <citation type="submission" date="2021-01" db="EMBL/GenBank/DDBJ databases">
        <authorList>
            <person name="Corre E."/>
            <person name="Pelletier E."/>
            <person name="Niang G."/>
            <person name="Scheremetjew M."/>
            <person name="Finn R."/>
            <person name="Kale V."/>
            <person name="Holt S."/>
            <person name="Cochrane G."/>
            <person name="Meng A."/>
            <person name="Brown T."/>
            <person name="Cohen L."/>
        </authorList>
    </citation>
    <scope>NUCLEOTIDE SEQUENCE</scope>
    <source>
        <strain evidence="18">CCMP1897</strain>
    </source>
</reference>
<evidence type="ECO:0000256" key="13">
    <source>
        <dbReference type="ARBA" id="ARBA00023014"/>
    </source>
</evidence>
<comment type="catalytic activity">
    <reaction evidence="14">
        <text>iminosuccinate + dihydroxyacetone phosphate = quinolinate + phosphate + 2 H2O + H(+)</text>
        <dbReference type="Rhea" id="RHEA:25888"/>
        <dbReference type="ChEBI" id="CHEBI:15377"/>
        <dbReference type="ChEBI" id="CHEBI:15378"/>
        <dbReference type="ChEBI" id="CHEBI:29959"/>
        <dbReference type="ChEBI" id="CHEBI:43474"/>
        <dbReference type="ChEBI" id="CHEBI:57642"/>
        <dbReference type="ChEBI" id="CHEBI:77875"/>
        <dbReference type="EC" id="2.5.1.72"/>
    </reaction>
</comment>
<keyword evidence="8" id="KW-0662">Pyridine nucleotide biosynthesis</keyword>
<dbReference type="GO" id="GO:0034628">
    <property type="term" value="P:'de novo' NAD+ biosynthetic process from L-aspartate"/>
    <property type="evidence" value="ECO:0007669"/>
    <property type="project" value="TreeGrafter"/>
</dbReference>
<accession>A0A7S3UDX7</accession>